<dbReference type="Pfam" id="PF00588">
    <property type="entry name" value="SpoU_methylase"/>
    <property type="match status" value="1"/>
</dbReference>
<organism evidence="5 6">
    <name type="scientific">Acidisoma cellulosilyticum</name>
    <dbReference type="NCBI Taxonomy" id="2802395"/>
    <lineage>
        <taxon>Bacteria</taxon>
        <taxon>Pseudomonadati</taxon>
        <taxon>Pseudomonadota</taxon>
        <taxon>Alphaproteobacteria</taxon>
        <taxon>Acetobacterales</taxon>
        <taxon>Acidocellaceae</taxon>
        <taxon>Acidisoma</taxon>
    </lineage>
</organism>
<dbReference type="InterPro" id="IPR001537">
    <property type="entry name" value="SpoU_MeTrfase"/>
</dbReference>
<sequence>MRNSHGPRPATPRPRVERDVKPTYRTERPERSDRPERAERPERPARDERPDRRPAQTDRPRSPQADRPRSHDGDRAPRAEPRERAPLTAPSRVQDRAREGLDRDREEQSFTPRAPRPNAADTPRGTVWIYGTHAVQAALANPARRLRRLLTTEEGEANLSTRLPQPWAVQAETVDRARLDQMLGRDSVHQGLAVLADLLPQLTIGEVLERPGPVLVLDQITDPRNVGAILRSAAAFGVAGVIVQERHAPEETGSLAKAASGALETVPLLRAVNLARTLVMLKAADCWVVGLDAEATQALNGPSFAERRVALVLGGEGEGLRRLTRESCDELAKLPMPGEMESLNVSAAAAVSLYELGRKG</sequence>
<dbReference type="GO" id="GO:0003723">
    <property type="term" value="F:RNA binding"/>
    <property type="evidence" value="ECO:0007669"/>
    <property type="project" value="InterPro"/>
</dbReference>
<comment type="caution">
    <text evidence="5">The sequence shown here is derived from an EMBL/GenBank/DDBJ whole genome shotgun (WGS) entry which is preliminary data.</text>
</comment>
<evidence type="ECO:0000313" key="6">
    <source>
        <dbReference type="Proteomes" id="UP000721844"/>
    </source>
</evidence>
<keyword evidence="6" id="KW-1185">Reference proteome</keyword>
<dbReference type="Pfam" id="PF08032">
    <property type="entry name" value="SpoU_sub_bind"/>
    <property type="match status" value="1"/>
</dbReference>
<dbReference type="EMBL" id="JAESVA010000007">
    <property type="protein sequence ID" value="MCB8882499.1"/>
    <property type="molecule type" value="Genomic_DNA"/>
</dbReference>
<dbReference type="PANTHER" id="PTHR46429:SF1">
    <property type="entry name" value="23S RRNA (GUANOSINE-2'-O-)-METHYLTRANSFERASE RLMB"/>
    <property type="match status" value="1"/>
</dbReference>
<name>A0A963Z470_9PROT</name>
<feature type="compositionally biased region" description="Basic and acidic residues" evidence="3">
    <location>
        <begin position="93"/>
        <end position="108"/>
    </location>
</feature>
<evidence type="ECO:0000256" key="2">
    <source>
        <dbReference type="ARBA" id="ARBA00022679"/>
    </source>
</evidence>
<dbReference type="GO" id="GO:0032259">
    <property type="term" value="P:methylation"/>
    <property type="evidence" value="ECO:0007669"/>
    <property type="project" value="UniProtKB-KW"/>
</dbReference>
<dbReference type="Gene3D" id="3.40.1280.10">
    <property type="match status" value="1"/>
</dbReference>
<feature type="region of interest" description="Disordered" evidence="3">
    <location>
        <begin position="1"/>
        <end position="124"/>
    </location>
</feature>
<accession>A0A963Z470</accession>
<proteinExistence type="predicted"/>
<dbReference type="InterPro" id="IPR029026">
    <property type="entry name" value="tRNA_m1G_MTases_N"/>
</dbReference>
<gene>
    <name evidence="5" type="primary">rlmB</name>
    <name evidence="5" type="ORF">ACELLULO517_19790</name>
</gene>
<feature type="domain" description="RNA 2-O ribose methyltransferase substrate binding" evidence="4">
    <location>
        <begin position="128"/>
        <end position="202"/>
    </location>
</feature>
<dbReference type="PANTHER" id="PTHR46429">
    <property type="entry name" value="23S RRNA (GUANOSINE-2'-O-)-METHYLTRANSFERASE RLMB"/>
    <property type="match status" value="1"/>
</dbReference>
<keyword evidence="1" id="KW-0489">Methyltransferase</keyword>
<feature type="compositionally biased region" description="Basic and acidic residues" evidence="3">
    <location>
        <begin position="14"/>
        <end position="85"/>
    </location>
</feature>
<evidence type="ECO:0000256" key="1">
    <source>
        <dbReference type="ARBA" id="ARBA00022603"/>
    </source>
</evidence>
<evidence type="ECO:0000259" key="4">
    <source>
        <dbReference type="SMART" id="SM00967"/>
    </source>
</evidence>
<dbReference type="NCBIfam" id="TIGR00186">
    <property type="entry name" value="rRNA_methyl_3"/>
    <property type="match status" value="1"/>
</dbReference>
<dbReference type="GO" id="GO:0006396">
    <property type="term" value="P:RNA processing"/>
    <property type="evidence" value="ECO:0007669"/>
    <property type="project" value="InterPro"/>
</dbReference>
<dbReference type="SUPFAM" id="SSF55315">
    <property type="entry name" value="L30e-like"/>
    <property type="match status" value="1"/>
</dbReference>
<dbReference type="SUPFAM" id="SSF75217">
    <property type="entry name" value="alpha/beta knot"/>
    <property type="match status" value="1"/>
</dbReference>
<dbReference type="InterPro" id="IPR029028">
    <property type="entry name" value="Alpha/beta_knot_MTases"/>
</dbReference>
<dbReference type="Gene3D" id="3.30.1330.30">
    <property type="match status" value="1"/>
</dbReference>
<protein>
    <submittedName>
        <fullName evidence="5">23S rRNA (Guanosine(2251)-2'-O)-methyltransferase RlmB</fullName>
    </submittedName>
</protein>
<dbReference type="SMART" id="SM00967">
    <property type="entry name" value="SpoU_sub_bind"/>
    <property type="match status" value="1"/>
</dbReference>
<dbReference type="InterPro" id="IPR004441">
    <property type="entry name" value="rRNA_MeTrfase_TrmH"/>
</dbReference>
<dbReference type="AlphaFoldDB" id="A0A963Z470"/>
<dbReference type="GO" id="GO:0008173">
    <property type="term" value="F:RNA methyltransferase activity"/>
    <property type="evidence" value="ECO:0007669"/>
    <property type="project" value="InterPro"/>
</dbReference>
<evidence type="ECO:0000313" key="5">
    <source>
        <dbReference type="EMBL" id="MCB8882499.1"/>
    </source>
</evidence>
<dbReference type="InterPro" id="IPR013123">
    <property type="entry name" value="SpoU_subst-bd"/>
</dbReference>
<dbReference type="Proteomes" id="UP000721844">
    <property type="component" value="Unassembled WGS sequence"/>
</dbReference>
<dbReference type="InterPro" id="IPR029064">
    <property type="entry name" value="Ribosomal_eL30-like_sf"/>
</dbReference>
<reference evidence="5 6" key="1">
    <citation type="journal article" date="2021" name="Microorganisms">
        <title>Acidisoma silvae sp. nov. and Acidisomacellulosilytica sp. nov., Two Acidophilic Bacteria Isolated from Decaying Wood, Hydrolyzing Cellulose and Producing Poly-3-hydroxybutyrate.</title>
        <authorList>
            <person name="Mieszkin S."/>
            <person name="Pouder E."/>
            <person name="Uroz S."/>
            <person name="Simon-Colin C."/>
            <person name="Alain K."/>
        </authorList>
    </citation>
    <scope>NUCLEOTIDE SEQUENCE [LARGE SCALE GENOMIC DNA]</scope>
    <source>
        <strain evidence="5 6">HW T5.17</strain>
    </source>
</reference>
<dbReference type="CDD" id="cd18103">
    <property type="entry name" value="SpoU-like_RlmB"/>
    <property type="match status" value="1"/>
</dbReference>
<keyword evidence="2" id="KW-0808">Transferase</keyword>
<dbReference type="GO" id="GO:0005829">
    <property type="term" value="C:cytosol"/>
    <property type="evidence" value="ECO:0007669"/>
    <property type="project" value="TreeGrafter"/>
</dbReference>
<evidence type="ECO:0000256" key="3">
    <source>
        <dbReference type="SAM" id="MobiDB-lite"/>
    </source>
</evidence>